<evidence type="ECO:0000313" key="2">
    <source>
        <dbReference type="EMBL" id="PNI95638.1"/>
    </source>
</evidence>
<feature type="region of interest" description="Disordered" evidence="1">
    <location>
        <begin position="30"/>
        <end position="51"/>
    </location>
</feature>
<gene>
    <name evidence="2" type="ORF">CK820_G0030190</name>
</gene>
<feature type="compositionally biased region" description="Gly residues" evidence="1">
    <location>
        <begin position="1"/>
        <end position="16"/>
    </location>
</feature>
<feature type="region of interest" description="Disordered" evidence="1">
    <location>
        <begin position="1"/>
        <end position="20"/>
    </location>
</feature>
<accession>A0A2J8QH77</accession>
<sequence length="51" mass="5434">MQQDGLGVGTRNGSGKGRSVHPSWLWCAPRPLSSCQGHPGDRVQPLPRGDP</sequence>
<evidence type="ECO:0000256" key="1">
    <source>
        <dbReference type="SAM" id="MobiDB-lite"/>
    </source>
</evidence>
<reference evidence="2" key="1">
    <citation type="submission" date="2017-12" db="EMBL/GenBank/DDBJ databases">
        <title>High-resolution comparative analysis of great ape genomes.</title>
        <authorList>
            <person name="Pollen A."/>
            <person name="Hastie A."/>
            <person name="Hormozdiari F."/>
            <person name="Dougherty M."/>
            <person name="Liu R."/>
            <person name="Chaisson M."/>
            <person name="Hoppe E."/>
            <person name="Hill C."/>
            <person name="Pang A."/>
            <person name="Hillier L."/>
            <person name="Baker C."/>
            <person name="Armstrong J."/>
            <person name="Shendure J."/>
            <person name="Paten B."/>
            <person name="Wilson R."/>
            <person name="Chao H."/>
            <person name="Schneider V."/>
            <person name="Ventura M."/>
            <person name="Kronenberg Z."/>
            <person name="Murali S."/>
            <person name="Gordon D."/>
            <person name="Cantsilieris S."/>
            <person name="Munson K."/>
            <person name="Nelson B."/>
            <person name="Raja A."/>
            <person name="Underwood J."/>
            <person name="Diekhans M."/>
            <person name="Fiddes I."/>
            <person name="Haussler D."/>
            <person name="Eichler E."/>
        </authorList>
    </citation>
    <scope>NUCLEOTIDE SEQUENCE [LARGE SCALE GENOMIC DNA]</scope>
    <source>
        <strain evidence="2">Yerkes chimp pedigree #C0471</strain>
    </source>
</reference>
<feature type="non-terminal residue" evidence="2">
    <location>
        <position position="51"/>
    </location>
</feature>
<dbReference type="EMBL" id="NBAG03000037">
    <property type="protein sequence ID" value="PNI95638.1"/>
    <property type="molecule type" value="Genomic_DNA"/>
</dbReference>
<name>A0A2J8QH77_PANTR</name>
<dbReference type="AlphaFoldDB" id="A0A2J8QH77"/>
<protein>
    <submittedName>
        <fullName evidence="2">LSR isoform 5</fullName>
    </submittedName>
</protein>
<organism evidence="2">
    <name type="scientific">Pan troglodytes</name>
    <name type="common">Chimpanzee</name>
    <dbReference type="NCBI Taxonomy" id="9598"/>
    <lineage>
        <taxon>Eukaryota</taxon>
        <taxon>Metazoa</taxon>
        <taxon>Chordata</taxon>
        <taxon>Craniata</taxon>
        <taxon>Vertebrata</taxon>
        <taxon>Euteleostomi</taxon>
        <taxon>Mammalia</taxon>
        <taxon>Eutheria</taxon>
        <taxon>Euarchontoglires</taxon>
        <taxon>Primates</taxon>
        <taxon>Haplorrhini</taxon>
        <taxon>Catarrhini</taxon>
        <taxon>Hominidae</taxon>
        <taxon>Pan</taxon>
    </lineage>
</organism>
<proteinExistence type="predicted"/>
<comment type="caution">
    <text evidence="2">The sequence shown here is derived from an EMBL/GenBank/DDBJ whole genome shotgun (WGS) entry which is preliminary data.</text>
</comment>